<dbReference type="Proteomes" id="UP000199705">
    <property type="component" value="Unassembled WGS sequence"/>
</dbReference>
<keyword evidence="4" id="KW-1185">Reference proteome</keyword>
<dbReference type="InterPro" id="IPR035905">
    <property type="entry name" value="Barstar-like_sf"/>
</dbReference>
<dbReference type="Pfam" id="PF01337">
    <property type="entry name" value="Barstar"/>
    <property type="match status" value="1"/>
</dbReference>
<dbReference type="InterPro" id="IPR000468">
    <property type="entry name" value="Barstar"/>
</dbReference>
<dbReference type="AlphaFoldDB" id="A0A1G8M0S5"/>
<dbReference type="EMBL" id="FNCG01000025">
    <property type="protein sequence ID" value="SDI61347.1"/>
    <property type="molecule type" value="Genomic_DNA"/>
</dbReference>
<evidence type="ECO:0000313" key="3">
    <source>
        <dbReference type="EMBL" id="SDI61347.1"/>
    </source>
</evidence>
<proteinExistence type="inferred from homology"/>
<evidence type="ECO:0000256" key="1">
    <source>
        <dbReference type="ARBA" id="ARBA00006845"/>
    </source>
</evidence>
<accession>A0A1G8M0S5</accession>
<comment type="similarity">
    <text evidence="1">Belongs to the barstar family.</text>
</comment>
<dbReference type="Gene3D" id="3.30.370.10">
    <property type="entry name" value="Barstar-like"/>
    <property type="match status" value="1"/>
</dbReference>
<sequence length="128" mass="14893">MLMIEIVFLNEPDKYFDEGEFIAHLPAVEGEGKLLKELSAVLKFPGYFGLNWNAVYDCLCDFHWIEKKGVVLVHRVMPILTEEKLKAYIEVLLDATKSWGIDEAHYFKVIFPIKSMPFLERILTDLKK</sequence>
<gene>
    <name evidence="3" type="ORF">SAMN05192573_12532</name>
</gene>
<organism evidence="3 4">
    <name type="scientific">Mucilaginibacter gossypii</name>
    <dbReference type="NCBI Taxonomy" id="551996"/>
    <lineage>
        <taxon>Bacteria</taxon>
        <taxon>Pseudomonadati</taxon>
        <taxon>Bacteroidota</taxon>
        <taxon>Sphingobacteriia</taxon>
        <taxon>Sphingobacteriales</taxon>
        <taxon>Sphingobacteriaceae</taxon>
        <taxon>Mucilaginibacter</taxon>
    </lineage>
</organism>
<feature type="domain" description="Barstar (barnase inhibitor)" evidence="2">
    <location>
        <begin position="24"/>
        <end position="109"/>
    </location>
</feature>
<dbReference type="SUPFAM" id="SSF52038">
    <property type="entry name" value="Barstar-related"/>
    <property type="match status" value="1"/>
</dbReference>
<evidence type="ECO:0000313" key="4">
    <source>
        <dbReference type="Proteomes" id="UP000199705"/>
    </source>
</evidence>
<dbReference type="STRING" id="551996.SAMN05192573_12532"/>
<name>A0A1G8M0S5_9SPHI</name>
<protein>
    <submittedName>
        <fullName evidence="3">Barstar (Barnase inhibitor)</fullName>
    </submittedName>
</protein>
<reference evidence="4" key="1">
    <citation type="submission" date="2016-10" db="EMBL/GenBank/DDBJ databases">
        <authorList>
            <person name="Varghese N."/>
            <person name="Submissions S."/>
        </authorList>
    </citation>
    <scope>NUCLEOTIDE SEQUENCE [LARGE SCALE GENOMIC DNA]</scope>
    <source>
        <strain evidence="4">Gh-67</strain>
    </source>
</reference>
<evidence type="ECO:0000259" key="2">
    <source>
        <dbReference type="Pfam" id="PF01337"/>
    </source>
</evidence>